<proteinExistence type="predicted"/>
<evidence type="ECO:0000313" key="2">
    <source>
        <dbReference type="Proteomes" id="UP001056978"/>
    </source>
</evidence>
<organism evidence="1 2">
    <name type="scientific">Plasmodium brasilianum</name>
    <dbReference type="NCBI Taxonomy" id="5824"/>
    <lineage>
        <taxon>Eukaryota</taxon>
        <taxon>Sar</taxon>
        <taxon>Alveolata</taxon>
        <taxon>Apicomplexa</taxon>
        <taxon>Aconoidasida</taxon>
        <taxon>Haemosporida</taxon>
        <taxon>Plasmodiidae</taxon>
        <taxon>Plasmodium</taxon>
        <taxon>Plasmodium (Plasmodium)</taxon>
    </lineage>
</organism>
<name>A0ACB9YCR0_PLABR</name>
<gene>
    <name evidence="1" type="ORF">MKS88_001783</name>
</gene>
<reference evidence="1" key="1">
    <citation type="submission" date="2022-06" db="EMBL/GenBank/DDBJ databases">
        <title>The First Complete Genome of the Simian Malaria Parasite Plasmodium brasilianum.</title>
        <authorList>
            <person name="Bajic M."/>
            <person name="Ravishankar S."/>
        </authorList>
    </citation>
    <scope>NUCLEOTIDE SEQUENCE</scope>
    <source>
        <strain evidence="1">Bolivian I</strain>
    </source>
</reference>
<sequence>MLSRLLEFRTIENVIKQKTRSLINEDDKNNFRNVCFYLANYLIANKNPPRYYELYRVAWKGTLYNRLKDYYKKLDKHGGCPLILEEKDKNILELKYEQADFCEKKNEYLDEIQRLKGELPSNSDKYLCRCNEYNEWIEQKKKYFEERSSLFGTCYQKTDQNKKKRPSEFICDLTNPKTFEKISDCQVPYKLSPREAASDISEKDSQTKGQEKHEESTMLHESPKHDKQTHPTGRTGTKGVDQDSDHNQNRQKPQQELDPPFQPELQTHEDVSSLEFSPKENEPNTEDSLRSETLSINAHPDLSVAVTDKSASFSPAPLATKSENSFEISLSSPTLSTSLSSTSSSTVPSEISGTTGKSYALLRMLKKKKKIKKKYVKFLRILVPSSYTRRSEHLAQGYLEHPKYGDEEIIKKIKIHECNMIKKVNTLNQKNERTKTIIEVHLEVLEAYRKEEWECKKGEFLEICLDVLTKERYGTHSNLTNDDLIMKNVKSCGHIEKQKILWNKWIERHKNISDKFKKVDWFNNLKNDWKKEKSYIKEMEELKNKSSNEYQNILFLEREKDVWRRWISEKGKILKQYIDQNWFKELSELNQNMLDEYKNEEKANYVSLINIEELEHGKNYEELYKYIKTKLLSKLCILVLMTILEECKKEDYIEDRELHLDSSINERKIKKNSEKIPEISDKFIEKYSNVYENSKNSNIHNNIEENFREEMNDWIGEEATYVNSIESVSNIDKYYNSSS</sequence>
<dbReference type="EMBL" id="CM043775">
    <property type="protein sequence ID" value="KAI4839239.1"/>
    <property type="molecule type" value="Genomic_DNA"/>
</dbReference>
<protein>
    <submittedName>
        <fullName evidence="1">Uncharacterized protein</fullName>
    </submittedName>
</protein>
<keyword evidence="2" id="KW-1185">Reference proteome</keyword>
<accession>A0ACB9YCR0</accession>
<dbReference type="Proteomes" id="UP001056978">
    <property type="component" value="Chromosome 7"/>
</dbReference>
<comment type="caution">
    <text evidence="1">The sequence shown here is derived from an EMBL/GenBank/DDBJ whole genome shotgun (WGS) entry which is preliminary data.</text>
</comment>
<evidence type="ECO:0000313" key="1">
    <source>
        <dbReference type="EMBL" id="KAI4839239.1"/>
    </source>
</evidence>